<keyword evidence="9" id="KW-0325">Glycoprotein</keyword>
<feature type="compositionally biased region" description="Low complexity" evidence="11">
    <location>
        <begin position="1"/>
        <end position="11"/>
    </location>
</feature>
<evidence type="ECO:0000256" key="10">
    <source>
        <dbReference type="RuleBase" id="RU366035"/>
    </source>
</evidence>
<comment type="function">
    <text evidence="1 10">Involved in cell fusion during mating by stabilizing the plasma membrane fusion event.</text>
</comment>
<keyword evidence="7 10" id="KW-1133">Transmembrane helix</keyword>
<dbReference type="EMBL" id="LAFY01000473">
    <property type="protein sequence ID" value="KJX97526.1"/>
    <property type="molecule type" value="Genomic_DNA"/>
</dbReference>
<keyword evidence="8 10" id="KW-0472">Membrane</keyword>
<evidence type="ECO:0000313" key="12">
    <source>
        <dbReference type="EMBL" id="KJX97526.1"/>
    </source>
</evidence>
<evidence type="ECO:0000256" key="4">
    <source>
        <dbReference type="ARBA" id="ARBA00022475"/>
    </source>
</evidence>
<keyword evidence="4 10" id="KW-1003">Cell membrane</keyword>
<protein>
    <recommendedName>
        <fullName evidence="10">Plasma membrane fusion protein PRM1</fullName>
    </recommendedName>
</protein>
<dbReference type="GO" id="GO:0032220">
    <property type="term" value="P:plasma membrane fusion involved in cytogamy"/>
    <property type="evidence" value="ECO:0007669"/>
    <property type="project" value="TreeGrafter"/>
</dbReference>
<evidence type="ECO:0000256" key="11">
    <source>
        <dbReference type="SAM" id="MobiDB-lite"/>
    </source>
</evidence>
<comment type="caution">
    <text evidence="10">Lacks conserved residue(s) required for the propagation of feature annotation.</text>
</comment>
<dbReference type="GO" id="GO:0005886">
    <property type="term" value="C:plasma membrane"/>
    <property type="evidence" value="ECO:0007669"/>
    <property type="project" value="UniProtKB-SubCell"/>
</dbReference>
<evidence type="ECO:0000313" key="13">
    <source>
        <dbReference type="Proteomes" id="UP000033647"/>
    </source>
</evidence>
<keyword evidence="6 10" id="KW-0184">Conjugation</keyword>
<accession>A0A0F4GJH8</accession>
<name>A0A0F4GJH8_9PEZI</name>
<reference evidence="12 13" key="1">
    <citation type="submission" date="2015-03" db="EMBL/GenBank/DDBJ databases">
        <title>RNA-seq based gene annotation and comparative genomics of four Zymoseptoria species reveal species-specific pathogenicity related genes and transposable element activity.</title>
        <authorList>
            <person name="Grandaubert J."/>
            <person name="Bhattacharyya A."/>
            <person name="Stukenbrock E.H."/>
        </authorList>
    </citation>
    <scope>NUCLEOTIDE SEQUENCE [LARGE SCALE GENOMIC DNA]</scope>
    <source>
        <strain evidence="12 13">Zb18110</strain>
    </source>
</reference>
<dbReference type="Proteomes" id="UP000033647">
    <property type="component" value="Unassembled WGS sequence"/>
</dbReference>
<feature type="region of interest" description="Disordered" evidence="11">
    <location>
        <begin position="1"/>
        <end position="24"/>
    </location>
</feature>
<comment type="caution">
    <text evidence="12">The sequence shown here is derived from an EMBL/GenBank/DDBJ whole genome shotgun (WGS) entry which is preliminary data.</text>
</comment>
<gene>
    <name evidence="12" type="ORF">TI39_contig481g00009</name>
</gene>
<dbReference type="STRING" id="1047168.A0A0F4GJH8"/>
<sequence>MVSSENQQQSPNPAPPSHSAGGHESRDYYAAQAASRPTSLNEPYLTPYLGLGARLSQTWINRWTILLLLVLIRTIFAIATIDDNLYTARRQALSACTSVENVGSAMASMPHYMSQGVNELSARGIEKAINGLMQMLILTVTGVEEIVLFIINLLTSTYVCLITLAVSGSLHVAVEVAETVGDALNSTVKGVGDGLGDAADGLQDAVNGFMKEINNLGSFFTGKEPKPPKVDFSNEISTLESLQLPDDYDQGLEKLNKSIPTFAEVHNLTDFAIRLPFEEVKKLLNASLPRYTMNSSIFPVPAKEQLTFCSDNDGINDFFDGLVDIERMAKKIFFGVIIALAIAVMVPMAYREIQRWRKMKERAHLVKNDAYDSMDAVYIVSRPYTSDAGLWLAKKFSSSRRRALVRWSVAYATTVPALFVLSLGIAGLLACLCQYSLLKSLEKEVPKLENQIIGFTDKVIASLQNASEQWAVGTNNIINETNTKINDDVFGWVNTTTGAVNNTLNVFVDEMMTVLNKTFGGTVLYSPILEVLNCLVLLKIQGIEKGLTWVSDNAHIDMPLLPNDTFSLGTLNKVSGSSTNILATGPDGAAADAVSDAVDHVIRILASSIRQEAIISACVVLIWVVIALIGLSRALLLLWKGGNDGVYQGKTPTNLSSPSTDNYELNKFPSYKQASSHKRSATVSSLGDNAGDKYNGQSYTITPAPLPIFEINSATSPVMGTGFSPRMNTTEKLGNVNGQIVDTAIRRPTHIRASSHGAVGGYHADRMPSPPPPTTNPFLSTNDLRSDRPSRNNPFADPGR</sequence>
<keyword evidence="5 10" id="KW-0812">Transmembrane</keyword>
<evidence type="ECO:0000256" key="2">
    <source>
        <dbReference type="ARBA" id="ARBA00004651"/>
    </source>
</evidence>
<dbReference type="PANTHER" id="PTHR31030">
    <property type="entry name" value="PLASMA MEMBRANE FUSION PROTEIN PRM1"/>
    <property type="match status" value="1"/>
</dbReference>
<evidence type="ECO:0000256" key="8">
    <source>
        <dbReference type="ARBA" id="ARBA00023136"/>
    </source>
</evidence>
<evidence type="ECO:0000256" key="9">
    <source>
        <dbReference type="ARBA" id="ARBA00023180"/>
    </source>
</evidence>
<dbReference type="PANTHER" id="PTHR31030:SF1">
    <property type="entry name" value="PLASMA MEMBRANE FUSION PROTEIN PRM1"/>
    <property type="match status" value="1"/>
</dbReference>
<comment type="similarity">
    <text evidence="3 10">Belongs to the PRM1 family.</text>
</comment>
<evidence type="ECO:0000256" key="3">
    <source>
        <dbReference type="ARBA" id="ARBA00010780"/>
    </source>
</evidence>
<evidence type="ECO:0000256" key="6">
    <source>
        <dbReference type="ARBA" id="ARBA00022971"/>
    </source>
</evidence>
<comment type="subcellular location">
    <subcellularLocation>
        <location evidence="2 10">Cell membrane</location>
        <topology evidence="2 10">Multi-pass membrane protein</topology>
    </subcellularLocation>
</comment>
<feature type="transmembrane region" description="Helical" evidence="10">
    <location>
        <begin position="404"/>
        <end position="430"/>
    </location>
</feature>
<evidence type="ECO:0000256" key="5">
    <source>
        <dbReference type="ARBA" id="ARBA00022692"/>
    </source>
</evidence>
<evidence type="ECO:0000256" key="7">
    <source>
        <dbReference type="ARBA" id="ARBA00022989"/>
    </source>
</evidence>
<feature type="transmembrane region" description="Helical" evidence="10">
    <location>
        <begin position="63"/>
        <end position="81"/>
    </location>
</feature>
<dbReference type="AlphaFoldDB" id="A0A0F4GJH8"/>
<keyword evidence="13" id="KW-1185">Reference proteome</keyword>
<feature type="transmembrane region" description="Helical" evidence="10">
    <location>
        <begin position="332"/>
        <end position="350"/>
    </location>
</feature>
<dbReference type="GO" id="GO:0043332">
    <property type="term" value="C:mating projection tip"/>
    <property type="evidence" value="ECO:0007669"/>
    <property type="project" value="UniProtKB-UniRule"/>
</dbReference>
<feature type="region of interest" description="Disordered" evidence="11">
    <location>
        <begin position="755"/>
        <end position="800"/>
    </location>
</feature>
<proteinExistence type="inferred from homology"/>
<evidence type="ECO:0000256" key="1">
    <source>
        <dbReference type="ARBA" id="ARBA00002512"/>
    </source>
</evidence>
<feature type="transmembrane region" description="Helical" evidence="10">
    <location>
        <begin position="613"/>
        <end position="631"/>
    </location>
</feature>
<dbReference type="OrthoDB" id="5356111at2759"/>
<dbReference type="InterPro" id="IPR026777">
    <property type="entry name" value="PRM1"/>
</dbReference>
<organism evidence="12 13">
    <name type="scientific">Zymoseptoria brevis</name>
    <dbReference type="NCBI Taxonomy" id="1047168"/>
    <lineage>
        <taxon>Eukaryota</taxon>
        <taxon>Fungi</taxon>
        <taxon>Dikarya</taxon>
        <taxon>Ascomycota</taxon>
        <taxon>Pezizomycotina</taxon>
        <taxon>Dothideomycetes</taxon>
        <taxon>Dothideomycetidae</taxon>
        <taxon>Mycosphaerellales</taxon>
        <taxon>Mycosphaerellaceae</taxon>
        <taxon>Zymoseptoria</taxon>
    </lineage>
</organism>